<dbReference type="EMBL" id="NQYH01000004">
    <property type="protein sequence ID" value="RIY41231.1"/>
    <property type="molecule type" value="Genomic_DNA"/>
</dbReference>
<dbReference type="AlphaFoldDB" id="A0A3A1YUN6"/>
<evidence type="ECO:0000313" key="2">
    <source>
        <dbReference type="EMBL" id="RIY41231.1"/>
    </source>
</evidence>
<dbReference type="RefSeq" id="WP_119515896.1">
    <property type="nucleotide sequence ID" value="NZ_NQYH01000004.1"/>
</dbReference>
<protein>
    <recommendedName>
        <fullName evidence="1">Serine aminopeptidase S33 domain-containing protein</fullName>
    </recommendedName>
</protein>
<evidence type="ECO:0000313" key="3">
    <source>
        <dbReference type="Proteomes" id="UP000266206"/>
    </source>
</evidence>
<gene>
    <name evidence="2" type="ORF">CJP73_06750</name>
</gene>
<dbReference type="PANTHER" id="PTHR11614">
    <property type="entry name" value="PHOSPHOLIPASE-RELATED"/>
    <property type="match status" value="1"/>
</dbReference>
<evidence type="ECO:0000259" key="1">
    <source>
        <dbReference type="Pfam" id="PF12146"/>
    </source>
</evidence>
<dbReference type="Pfam" id="PF12146">
    <property type="entry name" value="Hydrolase_4"/>
    <property type="match status" value="1"/>
</dbReference>
<organism evidence="2 3">
    <name type="scientific">Neopusillimonas maritima</name>
    <dbReference type="NCBI Taxonomy" id="2026239"/>
    <lineage>
        <taxon>Bacteria</taxon>
        <taxon>Pseudomonadati</taxon>
        <taxon>Pseudomonadota</taxon>
        <taxon>Betaproteobacteria</taxon>
        <taxon>Burkholderiales</taxon>
        <taxon>Alcaligenaceae</taxon>
        <taxon>Neopusillimonas</taxon>
    </lineage>
</organism>
<dbReference type="OrthoDB" id="9808398at2"/>
<dbReference type="InterPro" id="IPR029058">
    <property type="entry name" value="AB_hydrolase_fold"/>
</dbReference>
<sequence>MKYFIQSAVIALFVFAAVLALAIVFGAPKNPPPMKRITQPFKEIRVNKEKEQFVARDGSRLTYRGYPANHEPAKGSVVLLHGSGASSDSMHSLAQALSKANYTAYAMDMRGHGTTNTKGDIAYIGQLENDLEDFMHAVDPTAPSTLIGFSSGGGFALRLAGSPHQSLFNNYLLLSPFINQDAPTQRPNSGGWVEIGLPRHIAILLLNRLGIDTFNHLTVMRFALPDNAPEYLTREYSFNLAQNYRPQADYQATIQTVEQPMRVMAGTHDEAFHTDRFEEVFQNGNADIPVALLPGVNHSGLILEKNALDAIIKAVDEMNSDNKPAPSPQ</sequence>
<dbReference type="SUPFAM" id="SSF53474">
    <property type="entry name" value="alpha/beta-Hydrolases"/>
    <property type="match status" value="1"/>
</dbReference>
<name>A0A3A1YUN6_9BURK</name>
<dbReference type="Proteomes" id="UP000266206">
    <property type="component" value="Unassembled WGS sequence"/>
</dbReference>
<dbReference type="InterPro" id="IPR051044">
    <property type="entry name" value="MAG_DAG_Lipase"/>
</dbReference>
<comment type="caution">
    <text evidence="2">The sequence shown here is derived from an EMBL/GenBank/DDBJ whole genome shotgun (WGS) entry which is preliminary data.</text>
</comment>
<dbReference type="Gene3D" id="3.40.50.1820">
    <property type="entry name" value="alpha/beta hydrolase"/>
    <property type="match status" value="1"/>
</dbReference>
<accession>A0A3A1YUN6</accession>
<dbReference type="InterPro" id="IPR022742">
    <property type="entry name" value="Hydrolase_4"/>
</dbReference>
<reference evidence="2 3" key="1">
    <citation type="submission" date="2017-08" db="EMBL/GenBank/DDBJ databases">
        <title>Pusillimonas indicus sp. nov., a member of the family Alcaligenaceae isolated from surface seawater.</title>
        <authorList>
            <person name="Li J."/>
        </authorList>
    </citation>
    <scope>NUCLEOTIDE SEQUENCE [LARGE SCALE GENOMIC DNA]</scope>
    <source>
        <strain evidence="2 3">L52-1-41</strain>
    </source>
</reference>
<proteinExistence type="predicted"/>
<feature type="domain" description="Serine aminopeptidase S33" evidence="1">
    <location>
        <begin position="72"/>
        <end position="300"/>
    </location>
</feature>